<comment type="caution">
    <text evidence="5">The sequence shown here is derived from an EMBL/GenBank/DDBJ whole genome shotgun (WGS) entry which is preliminary data.</text>
</comment>
<name>A0A8I0KNA6_9ACTO</name>
<dbReference type="EMBL" id="JACRUO010000001">
    <property type="protein sequence ID" value="MBD3689076.1"/>
    <property type="molecule type" value="Genomic_DNA"/>
</dbReference>
<dbReference type="SUPFAM" id="SSF51182">
    <property type="entry name" value="RmlC-like cupins"/>
    <property type="match status" value="1"/>
</dbReference>
<dbReference type="AlphaFoldDB" id="A0A8I0KNA6"/>
<dbReference type="InterPro" id="IPR018060">
    <property type="entry name" value="HTH_AraC"/>
</dbReference>
<dbReference type="InterPro" id="IPR020449">
    <property type="entry name" value="Tscrpt_reg_AraC-type_HTH"/>
</dbReference>
<organism evidence="5 6">
    <name type="scientific">Nanchangia anserum</name>
    <dbReference type="NCBI Taxonomy" id="2692125"/>
    <lineage>
        <taxon>Bacteria</taxon>
        <taxon>Bacillati</taxon>
        <taxon>Actinomycetota</taxon>
        <taxon>Actinomycetes</taxon>
        <taxon>Actinomycetales</taxon>
        <taxon>Actinomycetaceae</taxon>
        <taxon>Nanchangia</taxon>
    </lineage>
</organism>
<dbReference type="PANTHER" id="PTHR43280:SF27">
    <property type="entry name" value="TRANSCRIPTIONAL REGULATOR MTLR"/>
    <property type="match status" value="1"/>
</dbReference>
<evidence type="ECO:0000256" key="2">
    <source>
        <dbReference type="ARBA" id="ARBA00023125"/>
    </source>
</evidence>
<dbReference type="PANTHER" id="PTHR43280">
    <property type="entry name" value="ARAC-FAMILY TRANSCRIPTIONAL REGULATOR"/>
    <property type="match status" value="1"/>
</dbReference>
<dbReference type="InterPro" id="IPR009057">
    <property type="entry name" value="Homeodomain-like_sf"/>
</dbReference>
<dbReference type="SUPFAM" id="SSF46689">
    <property type="entry name" value="Homeodomain-like"/>
    <property type="match status" value="1"/>
</dbReference>
<dbReference type="SMART" id="SM00342">
    <property type="entry name" value="HTH_ARAC"/>
    <property type="match status" value="1"/>
</dbReference>
<accession>A0A8I0KNA6</accession>
<keyword evidence="6" id="KW-1185">Reference proteome</keyword>
<dbReference type="PRINTS" id="PR00032">
    <property type="entry name" value="HTHARAC"/>
</dbReference>
<evidence type="ECO:0000259" key="4">
    <source>
        <dbReference type="PROSITE" id="PS01124"/>
    </source>
</evidence>
<keyword evidence="3" id="KW-0804">Transcription</keyword>
<evidence type="ECO:0000256" key="3">
    <source>
        <dbReference type="ARBA" id="ARBA00023163"/>
    </source>
</evidence>
<dbReference type="PROSITE" id="PS00041">
    <property type="entry name" value="HTH_ARAC_FAMILY_1"/>
    <property type="match status" value="1"/>
</dbReference>
<reference evidence="5 6" key="1">
    <citation type="submission" date="2020-08" db="EMBL/GenBank/DDBJ databases">
        <title>Winkia gen. nov., sp. nov., isolated from faeces of the Anser albifrons in China.</title>
        <authorList>
            <person name="Liu Q."/>
        </authorList>
    </citation>
    <scope>NUCLEOTIDE SEQUENCE [LARGE SCALE GENOMIC DNA]</scope>
    <source>
        <strain evidence="5 6">C62</strain>
    </source>
</reference>
<keyword evidence="1" id="KW-0805">Transcription regulation</keyword>
<dbReference type="InterPro" id="IPR011051">
    <property type="entry name" value="RmlC_Cupin_sf"/>
</dbReference>
<dbReference type="Proteomes" id="UP000627538">
    <property type="component" value="Unassembled WGS sequence"/>
</dbReference>
<dbReference type="Pfam" id="PF12833">
    <property type="entry name" value="HTH_18"/>
    <property type="match status" value="1"/>
</dbReference>
<gene>
    <name evidence="5" type="ORF">H8R10_02355</name>
</gene>
<dbReference type="PROSITE" id="PS01124">
    <property type="entry name" value="HTH_ARAC_FAMILY_2"/>
    <property type="match status" value="1"/>
</dbReference>
<evidence type="ECO:0000256" key="1">
    <source>
        <dbReference type="ARBA" id="ARBA00023015"/>
    </source>
</evidence>
<dbReference type="InterPro" id="IPR018062">
    <property type="entry name" value="HTH_AraC-typ_CS"/>
</dbReference>
<protein>
    <submittedName>
        <fullName evidence="5">Helix-turn-helix transcriptional regulator</fullName>
    </submittedName>
</protein>
<proteinExistence type="predicted"/>
<evidence type="ECO:0000313" key="5">
    <source>
        <dbReference type="EMBL" id="MBD3689076.1"/>
    </source>
</evidence>
<dbReference type="Gene3D" id="1.10.10.60">
    <property type="entry name" value="Homeodomain-like"/>
    <property type="match status" value="1"/>
</dbReference>
<sequence>MSEHPEPSAVRELILLDGGFHWFTHDFPHPLARWHHHPEIEIHLLTASSGTALIGSTATVFTPGSLFLVGANLPHNWVSVLSEGQTVPRRDIAVHIAQNFFRDLATLAPDLTELAEFIDRGRQGFVFSGATAHAGADLLRTMPATRGTERFLTLLELVSILAHAPDGECTLIDPEGGAALSDDDDMLYTAALDYMLTHLREPLRLSDLAAHLALSESSVSRLLTRATTCGFTHTLNRLRLIEACRLLRTTDSPVSEICYASGFTSLSNFNRRFREYAGVTPRTYRRSFTLAGA</sequence>
<dbReference type="GO" id="GO:0043565">
    <property type="term" value="F:sequence-specific DNA binding"/>
    <property type="evidence" value="ECO:0007669"/>
    <property type="project" value="InterPro"/>
</dbReference>
<dbReference type="GO" id="GO:0003700">
    <property type="term" value="F:DNA-binding transcription factor activity"/>
    <property type="evidence" value="ECO:0007669"/>
    <property type="project" value="InterPro"/>
</dbReference>
<dbReference type="RefSeq" id="WP_191071151.1">
    <property type="nucleotide sequence ID" value="NZ_JACRUO010000001.1"/>
</dbReference>
<feature type="domain" description="HTH araC/xylS-type" evidence="4">
    <location>
        <begin position="189"/>
        <end position="287"/>
    </location>
</feature>
<keyword evidence="2" id="KW-0238">DNA-binding</keyword>
<evidence type="ECO:0000313" key="6">
    <source>
        <dbReference type="Proteomes" id="UP000627538"/>
    </source>
</evidence>